<evidence type="ECO:0000256" key="5">
    <source>
        <dbReference type="ARBA" id="ARBA00022692"/>
    </source>
</evidence>
<dbReference type="GO" id="GO:0008982">
    <property type="term" value="F:protein-N(PI)-phosphohistidine-sugar phosphotransferase activity"/>
    <property type="evidence" value="ECO:0007669"/>
    <property type="project" value="InterPro"/>
</dbReference>
<dbReference type="PATRIC" id="fig|148814.8.peg.287"/>
<keyword evidence="2" id="KW-0813">Transport</keyword>
<evidence type="ECO:0000313" key="11">
    <source>
        <dbReference type="Proteomes" id="UP000037778"/>
    </source>
</evidence>
<evidence type="ECO:0000256" key="3">
    <source>
        <dbReference type="ARBA" id="ARBA00022475"/>
    </source>
</evidence>
<sequence length="369" mass="38540">MIDVAKKDAPQIDMVKPLSSVKENVFLVVSGVSNAIFVTLGIGMLIVAIANLVHWSALYQIGVIDQVLMAPAIGAAVAHQLKTNTLVMFSSMIAATVGANNVFFTEKTINAVTATGHLLSQPTGSSVFMIGQPISALGGAIIATLIGKHLSGKTPLDMFLVPFSATMLGSIIALGLAAITTPALVWVSKVIAKSMIVNPIVGSITVALVWSVFLMTPASSAALAIAVMLDPLSSGAALLGTTAQYVSYTVMSFRVNRPGANIAQGLITPKVQFGNITKNPYILIPGMVSSAIVAPIGTLLFHFSTTYKLAGLGTNSLIVPLTFASQSLSKLAIYVVLGIVMPSIISVTILKILKACHKVKDDDMKMHIV</sequence>
<reference evidence="10 11" key="1">
    <citation type="journal article" date="2015" name="Genome Biol. Evol.">
        <title>Functionally Structured Genomes in Lactobacillus kunkeei Colonizing the Honey Crop and Food Products of Honeybees and Stingless Bees.</title>
        <authorList>
            <person name="Tamarit D."/>
            <person name="Ellegaard K.M."/>
            <person name="Wikander J."/>
            <person name="Olofsson T."/>
            <person name="Vasquez A."/>
            <person name="Andersson S.G."/>
        </authorList>
    </citation>
    <scope>NUCLEOTIDE SEQUENCE [LARGE SCALE GENOMIC DNA]</scope>
    <source>
        <strain evidence="10 11">LAko</strain>
    </source>
</reference>
<feature type="transmembrane region" description="Helical" evidence="8">
    <location>
        <begin position="25"/>
        <end position="51"/>
    </location>
</feature>
<proteinExistence type="predicted"/>
<dbReference type="Pfam" id="PF13303">
    <property type="entry name" value="PTS_EIIC_2"/>
    <property type="match status" value="1"/>
</dbReference>
<evidence type="ECO:0000259" key="9">
    <source>
        <dbReference type="Pfam" id="PF13303"/>
    </source>
</evidence>
<keyword evidence="3" id="KW-1003">Cell membrane</keyword>
<keyword evidence="4" id="KW-0762">Sugar transport</keyword>
<evidence type="ECO:0000256" key="8">
    <source>
        <dbReference type="SAM" id="Phobius"/>
    </source>
</evidence>
<name>A0A0N1IZV9_9LACO</name>
<evidence type="ECO:0000313" key="10">
    <source>
        <dbReference type="EMBL" id="KOY77179.1"/>
    </source>
</evidence>
<feature type="transmembrane region" description="Helical" evidence="8">
    <location>
        <begin position="57"/>
        <end position="78"/>
    </location>
</feature>
<dbReference type="AlphaFoldDB" id="A0A0N1IZV9"/>
<protein>
    <submittedName>
        <fullName evidence="10">Putative integral membrane protein</fullName>
    </submittedName>
</protein>
<evidence type="ECO:0000256" key="2">
    <source>
        <dbReference type="ARBA" id="ARBA00022448"/>
    </source>
</evidence>
<feature type="transmembrane region" description="Helical" evidence="8">
    <location>
        <begin position="124"/>
        <end position="147"/>
    </location>
</feature>
<feature type="transmembrane region" description="Helical" evidence="8">
    <location>
        <begin position="331"/>
        <end position="350"/>
    </location>
</feature>
<keyword evidence="5 8" id="KW-0812">Transmembrane</keyword>
<keyword evidence="11" id="KW-1185">Reference proteome</keyword>
<evidence type="ECO:0000256" key="1">
    <source>
        <dbReference type="ARBA" id="ARBA00004651"/>
    </source>
</evidence>
<evidence type="ECO:0000256" key="6">
    <source>
        <dbReference type="ARBA" id="ARBA00022989"/>
    </source>
</evidence>
<feature type="domain" description="Phosphotransferase system EIIC" evidence="9">
    <location>
        <begin position="28"/>
        <end position="365"/>
    </location>
</feature>
<keyword evidence="6 8" id="KW-1133">Transmembrane helix</keyword>
<evidence type="ECO:0000256" key="7">
    <source>
        <dbReference type="ARBA" id="ARBA00023136"/>
    </source>
</evidence>
<gene>
    <name evidence="10" type="ORF">RZ71_10920</name>
</gene>
<dbReference type="InterPro" id="IPR003352">
    <property type="entry name" value="PTS_EIIC"/>
</dbReference>
<feature type="transmembrane region" description="Helical" evidence="8">
    <location>
        <begin position="159"/>
        <end position="187"/>
    </location>
</feature>
<organism evidence="10 11">
    <name type="scientific">Apilactobacillus kunkeei</name>
    <dbReference type="NCBI Taxonomy" id="148814"/>
    <lineage>
        <taxon>Bacteria</taxon>
        <taxon>Bacillati</taxon>
        <taxon>Bacillota</taxon>
        <taxon>Bacilli</taxon>
        <taxon>Lactobacillales</taxon>
        <taxon>Lactobacillaceae</taxon>
        <taxon>Apilactobacillus</taxon>
    </lineage>
</organism>
<accession>A0A0N1IZV9</accession>
<dbReference type="EMBL" id="JXCY01000002">
    <property type="protein sequence ID" value="KOY77179.1"/>
    <property type="molecule type" value="Genomic_DNA"/>
</dbReference>
<evidence type="ECO:0000256" key="4">
    <source>
        <dbReference type="ARBA" id="ARBA00022597"/>
    </source>
</evidence>
<comment type="subcellular location">
    <subcellularLocation>
        <location evidence="1">Cell membrane</location>
        <topology evidence="1">Multi-pass membrane protein</topology>
    </subcellularLocation>
</comment>
<comment type="caution">
    <text evidence="10">The sequence shown here is derived from an EMBL/GenBank/DDBJ whole genome shotgun (WGS) entry which is preliminary data.</text>
</comment>
<dbReference type="GO" id="GO:0009401">
    <property type="term" value="P:phosphoenolpyruvate-dependent sugar phosphotransferase system"/>
    <property type="evidence" value="ECO:0007669"/>
    <property type="project" value="InterPro"/>
</dbReference>
<dbReference type="RefSeq" id="WP_424580165.1">
    <property type="nucleotide sequence ID" value="NZ_JXCY01000002.1"/>
</dbReference>
<keyword evidence="7 8" id="KW-0472">Membrane</keyword>
<dbReference type="Proteomes" id="UP000037778">
    <property type="component" value="Unassembled WGS sequence"/>
</dbReference>
<feature type="transmembrane region" description="Helical" evidence="8">
    <location>
        <begin position="281"/>
        <end position="303"/>
    </location>
</feature>
<dbReference type="GO" id="GO:0005886">
    <property type="term" value="C:plasma membrane"/>
    <property type="evidence" value="ECO:0007669"/>
    <property type="project" value="UniProtKB-SubCell"/>
</dbReference>
<feature type="transmembrane region" description="Helical" evidence="8">
    <location>
        <begin position="85"/>
        <end position="104"/>
    </location>
</feature>